<accession>A0A1Y0EDL9</accession>
<dbReference type="Proteomes" id="UP000195273">
    <property type="component" value="Chromosome"/>
</dbReference>
<evidence type="ECO:0000313" key="2">
    <source>
        <dbReference type="Proteomes" id="UP000195273"/>
    </source>
</evidence>
<evidence type="ECO:0000313" key="1">
    <source>
        <dbReference type="EMBL" id="ARU01726.1"/>
    </source>
</evidence>
<dbReference type="AlphaFoldDB" id="A0A1Y0EDL9"/>
<dbReference type="EMBL" id="CP021431">
    <property type="protein sequence ID" value="ARU01726.1"/>
    <property type="molecule type" value="Genomic_DNA"/>
</dbReference>
<dbReference type="OrthoDB" id="9832542at2"/>
<name>A0A1Y0EDL9_9RHOB</name>
<organism evidence="1 2">
    <name type="scientific">Yoonia vestfoldensis</name>
    <dbReference type="NCBI Taxonomy" id="245188"/>
    <lineage>
        <taxon>Bacteria</taxon>
        <taxon>Pseudomonadati</taxon>
        <taxon>Pseudomonadota</taxon>
        <taxon>Alphaproteobacteria</taxon>
        <taxon>Rhodobacterales</taxon>
        <taxon>Paracoccaceae</taxon>
        <taxon>Yoonia</taxon>
    </lineage>
</organism>
<protein>
    <submittedName>
        <fullName evidence="1">Uncharacterized protein</fullName>
    </submittedName>
</protein>
<dbReference type="KEGG" id="lvs:LOKVESSMR4R_02422"/>
<dbReference type="RefSeq" id="WP_087208718.1">
    <property type="nucleotide sequence ID" value="NZ_CP021431.1"/>
</dbReference>
<proteinExistence type="predicted"/>
<keyword evidence="2" id="KW-1185">Reference proteome</keyword>
<gene>
    <name evidence="1" type="ORF">LOKVESSMR4R_02422</name>
</gene>
<sequence length="158" mass="17673">MTDIENDTSKQSVTREIEYVRAMGAVDHTLRASANLGVYEFILLLLEKGEPGLPLYATLDRVKSRYSTRSGMIKRIAELRKQGLLIERKGRKQSEVLLQPSQELVDQLLPILGIKSNVDRVNYATVTLCNIPDESDEMKISTFLSADAKPGRQSAHQA</sequence>
<reference evidence="1 2" key="1">
    <citation type="submission" date="2017-05" db="EMBL/GenBank/DDBJ databases">
        <title>Genome Sequence of Loktanella vestfoldensis Strain SMR4r Isolated from a Culture of the Diatom Skeletonema marinoi.</title>
        <authorList>
            <person name="Topel M."/>
            <person name="Pinder M.I.M."/>
            <person name="Johansson O.N."/>
            <person name="Kourtchenko O."/>
            <person name="Godhe A."/>
            <person name="Clarke A.K."/>
        </authorList>
    </citation>
    <scope>NUCLEOTIDE SEQUENCE [LARGE SCALE GENOMIC DNA]</scope>
    <source>
        <strain evidence="1 2">SMR4r</strain>
    </source>
</reference>